<dbReference type="InterPro" id="IPR037682">
    <property type="entry name" value="TonB_C"/>
</dbReference>
<feature type="chain" id="PRO_5030178861" evidence="1">
    <location>
        <begin position="20"/>
        <end position="218"/>
    </location>
</feature>
<dbReference type="AlphaFoldDB" id="V6S9U1"/>
<dbReference type="Pfam" id="PF03544">
    <property type="entry name" value="TonB_C"/>
    <property type="match status" value="1"/>
</dbReference>
<feature type="domain" description="TonB C-terminal" evidence="2">
    <location>
        <begin position="152"/>
        <end position="215"/>
    </location>
</feature>
<dbReference type="OrthoDB" id="1095452at2"/>
<dbReference type="GO" id="GO:0055085">
    <property type="term" value="P:transmembrane transport"/>
    <property type="evidence" value="ECO:0007669"/>
    <property type="project" value="InterPro"/>
</dbReference>
<name>V6S9U1_9FLAO</name>
<evidence type="ECO:0000313" key="3">
    <source>
        <dbReference type="EMBL" id="TWI08034.1"/>
    </source>
</evidence>
<keyword evidence="1" id="KW-0732">Signal</keyword>
<evidence type="ECO:0000256" key="1">
    <source>
        <dbReference type="SAM" id="SignalP"/>
    </source>
</evidence>
<organism evidence="3 4">
    <name type="scientific">Flavobacterium cauense R2A-7</name>
    <dbReference type="NCBI Taxonomy" id="1341154"/>
    <lineage>
        <taxon>Bacteria</taxon>
        <taxon>Pseudomonadati</taxon>
        <taxon>Bacteroidota</taxon>
        <taxon>Flavobacteriia</taxon>
        <taxon>Flavobacteriales</taxon>
        <taxon>Flavobacteriaceae</taxon>
        <taxon>Flavobacterium</taxon>
    </lineage>
</organism>
<accession>V6S9U1</accession>
<proteinExistence type="predicted"/>
<evidence type="ECO:0000313" key="4">
    <source>
        <dbReference type="Proteomes" id="UP000319848"/>
    </source>
</evidence>
<sequence length="218" mass="24890">MKKNLLLFIFLISSISTIAQKTIEYNGEKINSLDENNNQTGIWKLFDEKNNVLISCEFKGGKLIGDTKFYKNSMLIASFNNDDKLEIYKDSKTIICNYYRKEDNSQTLIDTKGKELDSDVIKYYAQAAEVMPMFYGGVSKLYEFIGNNFNSSGNKGKLKIQFYIDPKGFATQVEIKESTNPKLNDEAIRVMNLLPRWQPAHQGGAFVKCPYIIPITIN</sequence>
<evidence type="ECO:0000259" key="2">
    <source>
        <dbReference type="Pfam" id="PF03544"/>
    </source>
</evidence>
<dbReference type="Proteomes" id="UP000319848">
    <property type="component" value="Unassembled WGS sequence"/>
</dbReference>
<dbReference type="Gene3D" id="3.30.1150.10">
    <property type="match status" value="1"/>
</dbReference>
<dbReference type="RefSeq" id="WP_023569889.1">
    <property type="nucleotide sequence ID" value="NZ_AVBI01000008.1"/>
</dbReference>
<protein>
    <submittedName>
        <fullName evidence="3">TonB-like protein</fullName>
    </submittedName>
</protein>
<gene>
    <name evidence="3" type="ORF">IP98_02923</name>
</gene>
<comment type="caution">
    <text evidence="3">The sequence shown here is derived from an EMBL/GenBank/DDBJ whole genome shotgun (WGS) entry which is preliminary data.</text>
</comment>
<dbReference type="EMBL" id="VLKQ01000022">
    <property type="protein sequence ID" value="TWI08034.1"/>
    <property type="molecule type" value="Genomic_DNA"/>
</dbReference>
<dbReference type="SUPFAM" id="SSF74653">
    <property type="entry name" value="TolA/TonB C-terminal domain"/>
    <property type="match status" value="1"/>
</dbReference>
<keyword evidence="4" id="KW-1185">Reference proteome</keyword>
<reference evidence="3 4" key="1">
    <citation type="journal article" date="2015" name="Stand. Genomic Sci.">
        <title>Genomic Encyclopedia of Bacterial and Archaeal Type Strains, Phase III: the genomes of soil and plant-associated and newly described type strains.</title>
        <authorList>
            <person name="Whitman W.B."/>
            <person name="Woyke T."/>
            <person name="Klenk H.P."/>
            <person name="Zhou Y."/>
            <person name="Lilburn T.G."/>
            <person name="Beck B.J."/>
            <person name="De Vos P."/>
            <person name="Vandamme P."/>
            <person name="Eisen J.A."/>
            <person name="Garrity G."/>
            <person name="Hugenholtz P."/>
            <person name="Kyrpides N.C."/>
        </authorList>
    </citation>
    <scope>NUCLEOTIDE SEQUENCE [LARGE SCALE GENOMIC DNA]</scope>
    <source>
        <strain evidence="3 4">CGMCC 1.7270</strain>
    </source>
</reference>
<dbReference type="STRING" id="1341154.FCR2A7T_07160"/>
<feature type="signal peptide" evidence="1">
    <location>
        <begin position="1"/>
        <end position="19"/>
    </location>
</feature>